<dbReference type="Gene3D" id="3.40.1010.10">
    <property type="entry name" value="Cobalt-precorrin-4 Transmethylase, Domain 1"/>
    <property type="match status" value="1"/>
</dbReference>
<feature type="domain" description="Tetrapyrrole methylase" evidence="6">
    <location>
        <begin position="12"/>
        <end position="198"/>
    </location>
</feature>
<dbReference type="NCBIfam" id="TIGR02467">
    <property type="entry name" value="CbiE"/>
    <property type="match status" value="1"/>
</dbReference>
<dbReference type="InterPro" id="IPR050714">
    <property type="entry name" value="Cobalamin_biosynth_MTase"/>
</dbReference>
<evidence type="ECO:0000259" key="6">
    <source>
        <dbReference type="Pfam" id="PF00590"/>
    </source>
</evidence>
<evidence type="ECO:0000256" key="5">
    <source>
        <dbReference type="ARBA" id="ARBA00022691"/>
    </source>
</evidence>
<evidence type="ECO:0000313" key="8">
    <source>
        <dbReference type="Proteomes" id="UP000247565"/>
    </source>
</evidence>
<sequence length="407" mass="45535">MIFVNNMTYPFLSIIGIGEDGINSLSDQARRCLKNASYVFGGKRHLRLANTLIQGQTEIWSSPIQESINKINNLKPESVAILASGDPFWYGIGPLAVQSLAINDWQSFPTLSSYSLACNRLGWSGQTIETISLCGRSLETLRPALIPGRRTLILSENESTPHNVKAYLEKWQIPYKLFYILEALGGPRERIRSFLLKESLPGTIDPLNMIALELDRFEGLPYCHGRKDSYFRHDGQLTKQYIRTATLSALQPFPGALLWDIGTGSGSIAIEWMLTHPGCKAIAIESRHDRAVRARENAYSLGVPSLKIIEGKAPEVLDKLPRPDAVFIGGGLTAPDLLKTVWRNLHPYGRLVINSVTTESDQILFQTQQQLGGTISRLQIQHYESLGNYHGFRPDRTITQYCVMRLP</sequence>
<comment type="pathway">
    <text evidence="1">Cofactor biosynthesis; adenosylcobalamin biosynthesis.</text>
</comment>
<dbReference type="PANTHER" id="PTHR43182">
    <property type="entry name" value="COBALT-PRECORRIN-6B C(15)-METHYLTRANSFERASE (DECARBOXYLATING)"/>
    <property type="match status" value="1"/>
</dbReference>
<gene>
    <name evidence="7" type="ORF">DK869_03165</name>
</gene>
<keyword evidence="5" id="KW-0949">S-adenosyl-L-methionine</keyword>
<evidence type="ECO:0000256" key="1">
    <source>
        <dbReference type="ARBA" id="ARBA00004953"/>
    </source>
</evidence>
<keyword evidence="8" id="KW-1185">Reference proteome</keyword>
<dbReference type="Pfam" id="PF00590">
    <property type="entry name" value="TP_methylase"/>
    <property type="match status" value="1"/>
</dbReference>
<dbReference type="CDD" id="cd11644">
    <property type="entry name" value="Precorrin-6Y-MT"/>
    <property type="match status" value="1"/>
</dbReference>
<name>A0A318N3Z5_9PROT</name>
<dbReference type="InterPro" id="IPR012818">
    <property type="entry name" value="CbiE"/>
</dbReference>
<evidence type="ECO:0000256" key="4">
    <source>
        <dbReference type="ARBA" id="ARBA00022679"/>
    </source>
</evidence>
<dbReference type="PIRSF" id="PIRSF036428">
    <property type="entry name" value="CobL"/>
    <property type="match status" value="1"/>
</dbReference>
<evidence type="ECO:0000313" key="7">
    <source>
        <dbReference type="EMBL" id="PXZ02007.1"/>
    </source>
</evidence>
<keyword evidence="2" id="KW-0169">Cobalamin biosynthesis</keyword>
<accession>A0A318N3Z5</accession>
<proteinExistence type="predicted"/>
<protein>
    <submittedName>
        <fullName evidence="7">Bifunctional cobalt-precorrin-7 (C(5))-methyltransferase/cobalt-precorrin-6B (C(15))-methyltransferase</fullName>
    </submittedName>
</protein>
<dbReference type="InterPro" id="IPR014008">
    <property type="entry name" value="Cbl_synth_MTase_CbiT"/>
</dbReference>
<dbReference type="UniPathway" id="UPA00148"/>
<dbReference type="SUPFAM" id="SSF53335">
    <property type="entry name" value="S-adenosyl-L-methionine-dependent methyltransferases"/>
    <property type="match status" value="1"/>
</dbReference>
<dbReference type="GO" id="GO:0009236">
    <property type="term" value="P:cobalamin biosynthetic process"/>
    <property type="evidence" value="ECO:0007669"/>
    <property type="project" value="UniProtKB-UniPathway"/>
</dbReference>
<evidence type="ECO:0000256" key="3">
    <source>
        <dbReference type="ARBA" id="ARBA00022603"/>
    </source>
</evidence>
<reference evidence="7 8" key="1">
    <citation type="submission" date="2018-05" db="EMBL/GenBank/DDBJ databases">
        <title>Reference genomes for bee gut microbiota database.</title>
        <authorList>
            <person name="Ellegaard K.M."/>
        </authorList>
    </citation>
    <scope>NUCLEOTIDE SEQUENCE [LARGE SCALE GENOMIC DNA]</scope>
    <source>
        <strain evidence="7 8">ESL0284</strain>
    </source>
</reference>
<dbReference type="PANTHER" id="PTHR43182:SF1">
    <property type="entry name" value="COBALT-PRECORRIN-7 C(5)-METHYLTRANSFERASE"/>
    <property type="match status" value="1"/>
</dbReference>
<dbReference type="Gene3D" id="3.40.50.150">
    <property type="entry name" value="Vaccinia Virus protein VP39"/>
    <property type="match status" value="1"/>
</dbReference>
<dbReference type="InterPro" id="IPR014777">
    <property type="entry name" value="4pyrrole_Mease_sub1"/>
</dbReference>
<dbReference type="InterPro" id="IPR006365">
    <property type="entry name" value="Cbl_synth_CobL"/>
</dbReference>
<dbReference type="EMBL" id="QGLT01000001">
    <property type="protein sequence ID" value="PXZ02007.1"/>
    <property type="molecule type" value="Genomic_DNA"/>
</dbReference>
<dbReference type="InterPro" id="IPR000878">
    <property type="entry name" value="4pyrrol_Mease"/>
</dbReference>
<keyword evidence="4 7" id="KW-0808">Transferase</keyword>
<dbReference type="CDD" id="cd02440">
    <property type="entry name" value="AdoMet_MTases"/>
    <property type="match status" value="1"/>
</dbReference>
<dbReference type="AlphaFoldDB" id="A0A318N3Z5"/>
<dbReference type="GO" id="GO:0032259">
    <property type="term" value="P:methylation"/>
    <property type="evidence" value="ECO:0007669"/>
    <property type="project" value="UniProtKB-KW"/>
</dbReference>
<dbReference type="InterPro" id="IPR035996">
    <property type="entry name" value="4pyrrol_Methylase_sf"/>
</dbReference>
<evidence type="ECO:0000256" key="2">
    <source>
        <dbReference type="ARBA" id="ARBA00022573"/>
    </source>
</evidence>
<dbReference type="NCBIfam" id="TIGR02469">
    <property type="entry name" value="CbiT"/>
    <property type="match status" value="1"/>
</dbReference>
<dbReference type="InterPro" id="IPR029063">
    <property type="entry name" value="SAM-dependent_MTases_sf"/>
</dbReference>
<dbReference type="GO" id="GO:0008276">
    <property type="term" value="F:protein methyltransferase activity"/>
    <property type="evidence" value="ECO:0007669"/>
    <property type="project" value="InterPro"/>
</dbReference>
<dbReference type="SUPFAM" id="SSF53790">
    <property type="entry name" value="Tetrapyrrole methylase"/>
    <property type="match status" value="1"/>
</dbReference>
<organism evidence="7 8">
    <name type="scientific">Commensalibacter melissae</name>
    <dbReference type="NCBI Taxonomy" id="2070537"/>
    <lineage>
        <taxon>Bacteria</taxon>
        <taxon>Pseudomonadati</taxon>
        <taxon>Pseudomonadota</taxon>
        <taxon>Alphaproteobacteria</taxon>
        <taxon>Acetobacterales</taxon>
        <taxon>Acetobacteraceae</taxon>
    </lineage>
</organism>
<dbReference type="Proteomes" id="UP000247565">
    <property type="component" value="Unassembled WGS sequence"/>
</dbReference>
<dbReference type="Pfam" id="PF01135">
    <property type="entry name" value="PCMT"/>
    <property type="match status" value="1"/>
</dbReference>
<comment type="caution">
    <text evidence="7">The sequence shown here is derived from an EMBL/GenBank/DDBJ whole genome shotgun (WGS) entry which is preliminary data.</text>
</comment>
<keyword evidence="3 7" id="KW-0489">Methyltransferase</keyword>